<keyword evidence="2 7" id="KW-0813">Transport</keyword>
<dbReference type="InterPro" id="IPR010065">
    <property type="entry name" value="AA_ABC_transptr_permease_3TM"/>
</dbReference>
<reference evidence="9 10" key="1">
    <citation type="submission" date="2012-05" db="EMBL/GenBank/DDBJ databases">
        <title>Finished chromosome of genome of Chamaesiphon sp. PCC 6605.</title>
        <authorList>
            <consortium name="US DOE Joint Genome Institute"/>
            <person name="Gugger M."/>
            <person name="Coursin T."/>
            <person name="Rippka R."/>
            <person name="Tandeau De Marsac N."/>
            <person name="Huntemann M."/>
            <person name="Wei C.-L."/>
            <person name="Han J."/>
            <person name="Detter J.C."/>
            <person name="Han C."/>
            <person name="Tapia R."/>
            <person name="Chen A."/>
            <person name="Kyrpides N."/>
            <person name="Mavromatis K."/>
            <person name="Markowitz V."/>
            <person name="Szeto E."/>
            <person name="Ivanova N."/>
            <person name="Pagani I."/>
            <person name="Pati A."/>
            <person name="Goodwin L."/>
            <person name="Nordberg H.P."/>
            <person name="Cantor M.N."/>
            <person name="Hua S.X."/>
            <person name="Woyke T."/>
            <person name="Kerfeld C.A."/>
        </authorList>
    </citation>
    <scope>NUCLEOTIDE SEQUENCE [LARGE SCALE GENOMIC DNA]</scope>
    <source>
        <strain evidence="10">ATCC 27169 / PCC 6605</strain>
    </source>
</reference>
<dbReference type="Gene3D" id="1.10.3720.10">
    <property type="entry name" value="MetI-like"/>
    <property type="match status" value="1"/>
</dbReference>
<feature type="transmembrane region" description="Helical" evidence="7">
    <location>
        <begin position="79"/>
        <end position="97"/>
    </location>
</feature>
<dbReference type="PATRIC" id="fig|1173020.3.peg.2891"/>
<dbReference type="HOGENOM" id="CLU_019602_16_1_3"/>
<dbReference type="InterPro" id="IPR043429">
    <property type="entry name" value="ArtM/GltK/GlnP/TcyL/YhdX-like"/>
</dbReference>
<dbReference type="GO" id="GO:0043190">
    <property type="term" value="C:ATP-binding cassette (ABC) transporter complex"/>
    <property type="evidence" value="ECO:0007669"/>
    <property type="project" value="InterPro"/>
</dbReference>
<dbReference type="Proteomes" id="UP000010366">
    <property type="component" value="Chromosome"/>
</dbReference>
<dbReference type="PANTHER" id="PTHR30614">
    <property type="entry name" value="MEMBRANE COMPONENT OF AMINO ACID ABC TRANSPORTER"/>
    <property type="match status" value="1"/>
</dbReference>
<sequence>MTNPPSPRPPAIDRSPLRWLRQNLFNTWYNGILTLILGGFILQVLAAAVTWIATKAKWAVISENLPLLLVGRYPAEQSWRLWLVLLLAIGLPVSIWVGQRRRSPRMGWIYAFCAAIGISWLLGGGFGLVPVENSLWNGLLLTLLAASISTVLAFPLGVLLALGRQSSLPILRIACTIYIELVRGLPLIGILFMAQFLLPLLLPGDWRLDRLARAIAGLILFNAAYLAETVRGGLQSLPRGQIEAAKVLGLSAPLRLWLIVLPQAIRMVIPAIVGQFIAMFKDTSLLALFALAELTGIARSVLAQPDFIGRYAEVYLFIGLIYWIVCFTLSQISRQLEVKG</sequence>
<feature type="transmembrane region" description="Helical" evidence="7">
    <location>
        <begin position="184"/>
        <end position="202"/>
    </location>
</feature>
<feature type="transmembrane region" description="Helical" evidence="7">
    <location>
        <begin position="109"/>
        <end position="129"/>
    </location>
</feature>
<dbReference type="SUPFAM" id="SSF161098">
    <property type="entry name" value="MetI-like"/>
    <property type="match status" value="1"/>
</dbReference>
<dbReference type="GO" id="GO:0006865">
    <property type="term" value="P:amino acid transport"/>
    <property type="evidence" value="ECO:0007669"/>
    <property type="project" value="TreeGrafter"/>
</dbReference>
<feature type="transmembrane region" description="Helical" evidence="7">
    <location>
        <begin position="314"/>
        <end position="332"/>
    </location>
</feature>
<evidence type="ECO:0000313" key="9">
    <source>
        <dbReference type="EMBL" id="AFY93585.1"/>
    </source>
</evidence>
<keyword evidence="3" id="KW-1003">Cell membrane</keyword>
<organism evidence="9 10">
    <name type="scientific">Chamaesiphon minutus (strain ATCC 27169 / PCC 6605)</name>
    <dbReference type="NCBI Taxonomy" id="1173020"/>
    <lineage>
        <taxon>Bacteria</taxon>
        <taxon>Bacillati</taxon>
        <taxon>Cyanobacteriota</taxon>
        <taxon>Cyanophyceae</taxon>
        <taxon>Gomontiellales</taxon>
        <taxon>Chamaesiphonaceae</taxon>
        <taxon>Chamaesiphon</taxon>
    </lineage>
</organism>
<evidence type="ECO:0000256" key="7">
    <source>
        <dbReference type="RuleBase" id="RU363032"/>
    </source>
</evidence>
<dbReference type="InterPro" id="IPR035906">
    <property type="entry name" value="MetI-like_sf"/>
</dbReference>
<evidence type="ECO:0000256" key="4">
    <source>
        <dbReference type="ARBA" id="ARBA00022692"/>
    </source>
</evidence>
<dbReference type="OrthoDB" id="9805999at2"/>
<evidence type="ECO:0000313" key="10">
    <source>
        <dbReference type="Proteomes" id="UP000010366"/>
    </source>
</evidence>
<proteinExistence type="inferred from homology"/>
<dbReference type="NCBIfam" id="TIGR01726">
    <property type="entry name" value="HEQRo_perm_3TM"/>
    <property type="match status" value="1"/>
</dbReference>
<dbReference type="PROSITE" id="PS50928">
    <property type="entry name" value="ABC_TM1"/>
    <property type="match status" value="1"/>
</dbReference>
<evidence type="ECO:0000256" key="3">
    <source>
        <dbReference type="ARBA" id="ARBA00022475"/>
    </source>
</evidence>
<dbReference type="InterPro" id="IPR000515">
    <property type="entry name" value="MetI-like"/>
</dbReference>
<dbReference type="GO" id="GO:0022857">
    <property type="term" value="F:transmembrane transporter activity"/>
    <property type="evidence" value="ECO:0007669"/>
    <property type="project" value="InterPro"/>
</dbReference>
<feature type="transmembrane region" description="Helical" evidence="7">
    <location>
        <begin position="254"/>
        <end position="278"/>
    </location>
</feature>
<keyword evidence="5 7" id="KW-1133">Transmembrane helix</keyword>
<dbReference type="PANTHER" id="PTHR30614:SF41">
    <property type="entry name" value="INNER MEMBRANE AMINO-ACID ABC TRANSPORTER PERMEASE PROTEIN YHDY"/>
    <property type="match status" value="1"/>
</dbReference>
<evidence type="ECO:0000256" key="6">
    <source>
        <dbReference type="ARBA" id="ARBA00023136"/>
    </source>
</evidence>
<keyword evidence="6 7" id="KW-0472">Membrane</keyword>
<dbReference type="KEGG" id="cmp:Cha6605_2534"/>
<keyword evidence="4 7" id="KW-0812">Transmembrane</keyword>
<feature type="transmembrane region" description="Helical" evidence="7">
    <location>
        <begin position="28"/>
        <end position="53"/>
    </location>
</feature>
<gene>
    <name evidence="9" type="ORF">Cha6605_2534</name>
</gene>
<evidence type="ECO:0000256" key="2">
    <source>
        <dbReference type="ARBA" id="ARBA00022448"/>
    </source>
</evidence>
<comment type="subcellular location">
    <subcellularLocation>
        <location evidence="1 7">Cell membrane</location>
        <topology evidence="1 7">Multi-pass membrane protein</topology>
    </subcellularLocation>
</comment>
<keyword evidence="10" id="KW-1185">Reference proteome</keyword>
<feature type="transmembrane region" description="Helical" evidence="7">
    <location>
        <begin position="135"/>
        <end position="163"/>
    </location>
</feature>
<comment type="similarity">
    <text evidence="7">Belongs to the binding-protein-dependent transport system permease family.</text>
</comment>
<accession>K9UFI0</accession>
<feature type="domain" description="ABC transmembrane type-1" evidence="8">
    <location>
        <begin position="135"/>
        <end position="333"/>
    </location>
</feature>
<name>K9UFI0_CHAP6</name>
<dbReference type="CDD" id="cd06261">
    <property type="entry name" value="TM_PBP2"/>
    <property type="match status" value="1"/>
</dbReference>
<evidence type="ECO:0000256" key="5">
    <source>
        <dbReference type="ARBA" id="ARBA00022989"/>
    </source>
</evidence>
<feature type="transmembrane region" description="Helical" evidence="7">
    <location>
        <begin position="284"/>
        <end position="302"/>
    </location>
</feature>
<dbReference type="eggNOG" id="COG0765">
    <property type="taxonomic scope" value="Bacteria"/>
</dbReference>
<dbReference type="STRING" id="1173020.Cha6605_2534"/>
<protein>
    <submittedName>
        <fullName evidence="9">Amine acid ABC transporter, permease protein, 3-TM region, His/Glu/Gln/Arg/opine family</fullName>
    </submittedName>
</protein>
<dbReference type="Pfam" id="PF00528">
    <property type="entry name" value="BPD_transp_1"/>
    <property type="match status" value="1"/>
</dbReference>
<evidence type="ECO:0000256" key="1">
    <source>
        <dbReference type="ARBA" id="ARBA00004651"/>
    </source>
</evidence>
<dbReference type="EMBL" id="CP003600">
    <property type="protein sequence ID" value="AFY93585.1"/>
    <property type="molecule type" value="Genomic_DNA"/>
</dbReference>
<evidence type="ECO:0000259" key="8">
    <source>
        <dbReference type="PROSITE" id="PS50928"/>
    </source>
</evidence>
<dbReference type="RefSeq" id="WP_015159732.1">
    <property type="nucleotide sequence ID" value="NC_019697.1"/>
</dbReference>
<dbReference type="AlphaFoldDB" id="K9UFI0"/>